<protein>
    <submittedName>
        <fullName evidence="1">Uncharacterized protein</fullName>
    </submittedName>
</protein>
<dbReference type="Proteomes" id="UP000631300">
    <property type="component" value="Unassembled WGS sequence"/>
</dbReference>
<comment type="caution">
    <text evidence="1">The sequence shown here is derived from an EMBL/GenBank/DDBJ whole genome shotgun (WGS) entry which is preliminary data.</text>
</comment>
<reference evidence="1" key="2">
    <citation type="submission" date="2020-09" db="EMBL/GenBank/DDBJ databases">
        <authorList>
            <person name="Sun Q."/>
            <person name="Kim S."/>
        </authorList>
    </citation>
    <scope>NUCLEOTIDE SEQUENCE</scope>
    <source>
        <strain evidence="1">KCTC 22164</strain>
    </source>
</reference>
<organism evidence="1 2">
    <name type="scientific">Alteromonas halophila</name>
    <dbReference type="NCBI Taxonomy" id="516698"/>
    <lineage>
        <taxon>Bacteria</taxon>
        <taxon>Pseudomonadati</taxon>
        <taxon>Pseudomonadota</taxon>
        <taxon>Gammaproteobacteria</taxon>
        <taxon>Alteromonadales</taxon>
        <taxon>Alteromonadaceae</taxon>
        <taxon>Alteromonas/Salinimonas group</taxon>
        <taxon>Alteromonas</taxon>
    </lineage>
</organism>
<sequence length="72" mass="8119">MRCDTKEDATKSIVAQRKFLLIYRLDISVVEPYMLLTVTNAYVNSVVTSVIPHKGQTIHMSDNALSHAINKE</sequence>
<gene>
    <name evidence="1" type="ORF">GCM10007391_03140</name>
</gene>
<dbReference type="EMBL" id="BMXP01000001">
    <property type="protein sequence ID" value="GGW74535.1"/>
    <property type="molecule type" value="Genomic_DNA"/>
</dbReference>
<evidence type="ECO:0000313" key="1">
    <source>
        <dbReference type="EMBL" id="GGW74535.1"/>
    </source>
</evidence>
<name>A0A918JDV0_9ALTE</name>
<accession>A0A918JDV0</accession>
<proteinExistence type="predicted"/>
<evidence type="ECO:0000313" key="2">
    <source>
        <dbReference type="Proteomes" id="UP000631300"/>
    </source>
</evidence>
<keyword evidence="2" id="KW-1185">Reference proteome</keyword>
<dbReference type="AlphaFoldDB" id="A0A918JDV0"/>
<reference evidence="1" key="1">
    <citation type="journal article" date="2014" name="Int. J. Syst. Evol. Microbiol.">
        <title>Complete genome sequence of Corynebacterium casei LMG S-19264T (=DSM 44701T), isolated from a smear-ripened cheese.</title>
        <authorList>
            <consortium name="US DOE Joint Genome Institute (JGI-PGF)"/>
            <person name="Walter F."/>
            <person name="Albersmeier A."/>
            <person name="Kalinowski J."/>
            <person name="Ruckert C."/>
        </authorList>
    </citation>
    <scope>NUCLEOTIDE SEQUENCE</scope>
    <source>
        <strain evidence="1">KCTC 22164</strain>
    </source>
</reference>